<evidence type="ECO:0000313" key="2">
    <source>
        <dbReference type="Proteomes" id="UP000054485"/>
    </source>
</evidence>
<proteinExistence type="predicted"/>
<dbReference type="STRING" id="930992.A0A0D0A1T8"/>
<sequence>MTRGPRGPDSQARRYKRWGQTQDKVRIKEAIERDLVIHKIKTFPADFIHFSTSGEQVREVVRTKFSTTSSPEQLLQLPTRGKLLVPLDHLPQETVPAEMPPYLIIRLEHFLTDDQQAGLLARWDRFIASKPRHILKPDANRSTSEAFHLGVWEITANKPRLTLESRDQSPEAVEAMDNLLRFIKTYIAPKIATVFKEHAPIQWECILKANARVLRLLKHDLKLRPDLFMGGPFFAVAAKEAGSGIVHLDWNDDRAIYAFVFAVGDWEGGEFCAPQLGIKIPIRPGQVLVVLARVLAHFSAPVTSGRRVVFTCFTDRLLFRHGCPEVMVFSC</sequence>
<gene>
    <name evidence="1" type="ORF">CY34DRAFT_19277</name>
</gene>
<dbReference type="AlphaFoldDB" id="A0A0D0A1T8"/>
<organism evidence="1 2">
    <name type="scientific">Suillus luteus UH-Slu-Lm8-n1</name>
    <dbReference type="NCBI Taxonomy" id="930992"/>
    <lineage>
        <taxon>Eukaryota</taxon>
        <taxon>Fungi</taxon>
        <taxon>Dikarya</taxon>
        <taxon>Basidiomycota</taxon>
        <taxon>Agaricomycotina</taxon>
        <taxon>Agaricomycetes</taxon>
        <taxon>Agaricomycetidae</taxon>
        <taxon>Boletales</taxon>
        <taxon>Suillineae</taxon>
        <taxon>Suillaceae</taxon>
        <taxon>Suillus</taxon>
    </lineage>
</organism>
<dbReference type="InParanoid" id="A0A0D0A1T8"/>
<accession>A0A0D0A1T8</accession>
<reference evidence="1 2" key="1">
    <citation type="submission" date="2014-04" db="EMBL/GenBank/DDBJ databases">
        <authorList>
            <consortium name="DOE Joint Genome Institute"/>
            <person name="Kuo A."/>
            <person name="Ruytinx J."/>
            <person name="Rineau F."/>
            <person name="Colpaert J."/>
            <person name="Kohler A."/>
            <person name="Nagy L.G."/>
            <person name="Floudas D."/>
            <person name="Copeland A."/>
            <person name="Barry K.W."/>
            <person name="Cichocki N."/>
            <person name="Veneault-Fourrey C."/>
            <person name="LaButti K."/>
            <person name="Lindquist E.A."/>
            <person name="Lipzen A."/>
            <person name="Lundell T."/>
            <person name="Morin E."/>
            <person name="Murat C."/>
            <person name="Sun H."/>
            <person name="Tunlid A."/>
            <person name="Henrissat B."/>
            <person name="Grigoriev I.V."/>
            <person name="Hibbett D.S."/>
            <person name="Martin F."/>
            <person name="Nordberg H.P."/>
            <person name="Cantor M.N."/>
            <person name="Hua S.X."/>
        </authorList>
    </citation>
    <scope>NUCLEOTIDE SEQUENCE [LARGE SCALE GENOMIC DNA]</scope>
    <source>
        <strain evidence="1 2">UH-Slu-Lm8-n1</strain>
    </source>
</reference>
<dbReference type="Gene3D" id="3.60.130.30">
    <property type="match status" value="1"/>
</dbReference>
<keyword evidence="2" id="KW-1185">Reference proteome</keyword>
<dbReference type="HOGENOM" id="CLU_829432_0_0_1"/>
<dbReference type="Proteomes" id="UP000054485">
    <property type="component" value="Unassembled WGS sequence"/>
</dbReference>
<name>A0A0D0A1T8_9AGAM</name>
<dbReference type="OrthoDB" id="2621800at2759"/>
<evidence type="ECO:0000313" key="1">
    <source>
        <dbReference type="EMBL" id="KIK32119.1"/>
    </source>
</evidence>
<reference evidence="2" key="2">
    <citation type="submission" date="2015-01" db="EMBL/GenBank/DDBJ databases">
        <title>Evolutionary Origins and Diversification of the Mycorrhizal Mutualists.</title>
        <authorList>
            <consortium name="DOE Joint Genome Institute"/>
            <consortium name="Mycorrhizal Genomics Consortium"/>
            <person name="Kohler A."/>
            <person name="Kuo A."/>
            <person name="Nagy L.G."/>
            <person name="Floudas D."/>
            <person name="Copeland A."/>
            <person name="Barry K.W."/>
            <person name="Cichocki N."/>
            <person name="Veneault-Fourrey C."/>
            <person name="LaButti K."/>
            <person name="Lindquist E.A."/>
            <person name="Lipzen A."/>
            <person name="Lundell T."/>
            <person name="Morin E."/>
            <person name="Murat C."/>
            <person name="Riley R."/>
            <person name="Ohm R."/>
            <person name="Sun H."/>
            <person name="Tunlid A."/>
            <person name="Henrissat B."/>
            <person name="Grigoriev I.V."/>
            <person name="Hibbett D.S."/>
            <person name="Martin F."/>
        </authorList>
    </citation>
    <scope>NUCLEOTIDE SEQUENCE [LARGE SCALE GENOMIC DNA]</scope>
    <source>
        <strain evidence="2">UH-Slu-Lm8-n1</strain>
    </source>
</reference>
<protein>
    <submittedName>
        <fullName evidence="1">Uncharacterized protein</fullName>
    </submittedName>
</protein>
<dbReference type="EMBL" id="KN836396">
    <property type="protein sequence ID" value="KIK32119.1"/>
    <property type="molecule type" value="Genomic_DNA"/>
</dbReference>